<feature type="compositionally biased region" description="Polar residues" evidence="1">
    <location>
        <begin position="145"/>
        <end position="159"/>
    </location>
</feature>
<comment type="caution">
    <text evidence="3">The sequence shown here is derived from an EMBL/GenBank/DDBJ whole genome shotgun (WGS) entry which is preliminary data.</text>
</comment>
<accession>A0AAV7K4B3</accession>
<dbReference type="InterPro" id="IPR001584">
    <property type="entry name" value="Integrase_cat-core"/>
</dbReference>
<organism evidence="3 4">
    <name type="scientific">Oopsacas minuta</name>
    <dbReference type="NCBI Taxonomy" id="111878"/>
    <lineage>
        <taxon>Eukaryota</taxon>
        <taxon>Metazoa</taxon>
        <taxon>Porifera</taxon>
        <taxon>Hexactinellida</taxon>
        <taxon>Hexasterophora</taxon>
        <taxon>Lyssacinosida</taxon>
        <taxon>Leucopsacidae</taxon>
        <taxon>Oopsacas</taxon>
    </lineage>
</organism>
<feature type="region of interest" description="Disordered" evidence="1">
    <location>
        <begin position="144"/>
        <end position="179"/>
    </location>
</feature>
<dbReference type="AlphaFoldDB" id="A0AAV7K4B3"/>
<dbReference type="PANTHER" id="PTHR37984">
    <property type="entry name" value="PROTEIN CBG26694"/>
    <property type="match status" value="1"/>
</dbReference>
<feature type="domain" description="Integrase catalytic" evidence="2">
    <location>
        <begin position="1"/>
        <end position="130"/>
    </location>
</feature>
<gene>
    <name evidence="3" type="ORF">LOD99_1669</name>
</gene>
<dbReference type="Gene3D" id="3.30.420.10">
    <property type="entry name" value="Ribonuclease H-like superfamily/Ribonuclease H"/>
    <property type="match status" value="1"/>
</dbReference>
<dbReference type="EMBL" id="JAKMXF010000166">
    <property type="protein sequence ID" value="KAI6655935.1"/>
    <property type="molecule type" value="Genomic_DNA"/>
</dbReference>
<dbReference type="InterPro" id="IPR050951">
    <property type="entry name" value="Retrovirus_Pol_polyprotein"/>
</dbReference>
<evidence type="ECO:0000256" key="1">
    <source>
        <dbReference type="SAM" id="MobiDB-lite"/>
    </source>
</evidence>
<sequence length="418" mass="46789">MEYLTKFHVIHPLQRKTATEVANQLLLIFLDFGAPNILQSDNGREFTGQVIQELSTLWPELLVNGRPRHPQSQGSVERSNGDMKTQLMAWMRDNNTSKWSYGIRFVQWSMNTSYHEAIGMEPYKAMTGILEEDLEIQICEVENGDVNSNNPETIVSPGNDNPDAESNHLPPSMAESSLDNERTHLLPMAESSLDNERTHLLPLAESSLENESTHIFPCTTTPLGNDSTEEILSDLIRGKDPELHHTNVSNSLLSDFRGNDSHPARRARIEACKGIQKQAKKMIARSTRTLRPLRIGDSVAVPVSQFDRSKGDPPNIIGIVLEFDQRGYQIGTRTAKIRGRLARNQVEFIKFTGLNSEHIPDEELSIREIVRAQSICGDQGFRRCHCKSNCLTKRCSCLKAGLICNSACHGKGSCDNID</sequence>
<dbReference type="PANTHER" id="PTHR37984:SF5">
    <property type="entry name" value="PROTEIN NYNRIN-LIKE"/>
    <property type="match status" value="1"/>
</dbReference>
<dbReference type="GO" id="GO:0003676">
    <property type="term" value="F:nucleic acid binding"/>
    <property type="evidence" value="ECO:0007669"/>
    <property type="project" value="InterPro"/>
</dbReference>
<dbReference type="InterPro" id="IPR036397">
    <property type="entry name" value="RNaseH_sf"/>
</dbReference>
<evidence type="ECO:0000313" key="4">
    <source>
        <dbReference type="Proteomes" id="UP001165289"/>
    </source>
</evidence>
<keyword evidence="4" id="KW-1185">Reference proteome</keyword>
<evidence type="ECO:0000259" key="2">
    <source>
        <dbReference type="PROSITE" id="PS50994"/>
    </source>
</evidence>
<dbReference type="InterPro" id="IPR012337">
    <property type="entry name" value="RNaseH-like_sf"/>
</dbReference>
<dbReference type="PROSITE" id="PS50994">
    <property type="entry name" value="INTEGRASE"/>
    <property type="match status" value="1"/>
</dbReference>
<dbReference type="SUPFAM" id="SSF53098">
    <property type="entry name" value="Ribonuclease H-like"/>
    <property type="match status" value="1"/>
</dbReference>
<proteinExistence type="predicted"/>
<name>A0AAV7K4B3_9METZ</name>
<evidence type="ECO:0000313" key="3">
    <source>
        <dbReference type="EMBL" id="KAI6655935.1"/>
    </source>
</evidence>
<dbReference type="GO" id="GO:0015074">
    <property type="term" value="P:DNA integration"/>
    <property type="evidence" value="ECO:0007669"/>
    <property type="project" value="InterPro"/>
</dbReference>
<reference evidence="3 4" key="1">
    <citation type="journal article" date="2023" name="BMC Biol.">
        <title>The compact genome of the sponge Oopsacas minuta (Hexactinellida) is lacking key metazoan core genes.</title>
        <authorList>
            <person name="Santini S."/>
            <person name="Schenkelaars Q."/>
            <person name="Jourda C."/>
            <person name="Duchesne M."/>
            <person name="Belahbib H."/>
            <person name="Rocher C."/>
            <person name="Selva M."/>
            <person name="Riesgo A."/>
            <person name="Vervoort M."/>
            <person name="Leys S.P."/>
            <person name="Kodjabachian L."/>
            <person name="Le Bivic A."/>
            <person name="Borchiellini C."/>
            <person name="Claverie J.M."/>
            <person name="Renard E."/>
        </authorList>
    </citation>
    <scope>NUCLEOTIDE SEQUENCE [LARGE SCALE GENOMIC DNA]</scope>
    <source>
        <strain evidence="3">SPO-2</strain>
    </source>
</reference>
<protein>
    <recommendedName>
        <fullName evidence="2">Integrase catalytic domain-containing protein</fullName>
    </recommendedName>
</protein>
<dbReference type="Proteomes" id="UP001165289">
    <property type="component" value="Unassembled WGS sequence"/>
</dbReference>